<comment type="caution">
    <text evidence="1">The sequence shown here is derived from an EMBL/GenBank/DDBJ whole genome shotgun (WGS) entry which is preliminary data.</text>
</comment>
<dbReference type="Proteomes" id="UP001529510">
    <property type="component" value="Unassembled WGS sequence"/>
</dbReference>
<evidence type="ECO:0000313" key="1">
    <source>
        <dbReference type="EMBL" id="KAL0150149.1"/>
    </source>
</evidence>
<dbReference type="EMBL" id="JAMKFB020000306">
    <property type="protein sequence ID" value="KAL0150149.1"/>
    <property type="molecule type" value="Genomic_DNA"/>
</dbReference>
<name>A0ABD0MJ10_CIRMR</name>
<gene>
    <name evidence="1" type="ORF">M9458_054576</name>
</gene>
<proteinExistence type="predicted"/>
<accession>A0ABD0MJ10</accession>
<reference evidence="1 2" key="1">
    <citation type="submission" date="2024-05" db="EMBL/GenBank/DDBJ databases">
        <title>Genome sequencing and assembly of Indian major carp, Cirrhinus mrigala (Hamilton, 1822).</title>
        <authorList>
            <person name="Mohindra V."/>
            <person name="Chowdhury L.M."/>
            <person name="Lal K."/>
            <person name="Jena J.K."/>
        </authorList>
    </citation>
    <scope>NUCLEOTIDE SEQUENCE [LARGE SCALE GENOMIC DNA]</scope>
    <source>
        <strain evidence="1">CM1030</strain>
        <tissue evidence="1">Blood</tissue>
    </source>
</reference>
<keyword evidence="2" id="KW-1185">Reference proteome</keyword>
<protein>
    <submittedName>
        <fullName evidence="1">Uncharacterized protein</fullName>
    </submittedName>
</protein>
<organism evidence="1 2">
    <name type="scientific">Cirrhinus mrigala</name>
    <name type="common">Mrigala</name>
    <dbReference type="NCBI Taxonomy" id="683832"/>
    <lineage>
        <taxon>Eukaryota</taxon>
        <taxon>Metazoa</taxon>
        <taxon>Chordata</taxon>
        <taxon>Craniata</taxon>
        <taxon>Vertebrata</taxon>
        <taxon>Euteleostomi</taxon>
        <taxon>Actinopterygii</taxon>
        <taxon>Neopterygii</taxon>
        <taxon>Teleostei</taxon>
        <taxon>Ostariophysi</taxon>
        <taxon>Cypriniformes</taxon>
        <taxon>Cyprinidae</taxon>
        <taxon>Labeoninae</taxon>
        <taxon>Labeonini</taxon>
        <taxon>Cirrhinus</taxon>
    </lineage>
</organism>
<sequence>MPFRPCPSGCGFYLSTNDRHNRCVHCLGRGHADTAFTEGGCQACEDMPLSTLRLRAPFFSKKPRLTSTASCSGPSTSGYEAAAMCIEGEREELSNVLPAKAYAASGQAASALHTMAILQVYQAKVLKDLHEGVPDPELLQELRSATDYAL</sequence>
<dbReference type="AlphaFoldDB" id="A0ABD0MJ10"/>
<evidence type="ECO:0000313" key="2">
    <source>
        <dbReference type="Proteomes" id="UP001529510"/>
    </source>
</evidence>